<dbReference type="SUPFAM" id="SSF53448">
    <property type="entry name" value="Nucleotide-diphospho-sugar transferases"/>
    <property type="match status" value="1"/>
</dbReference>
<dbReference type="OrthoDB" id="439943at2759"/>
<dbReference type="PANTHER" id="PTHR31121">
    <property type="entry name" value="ALPHA-1,2 MANNOSYLTRANSFERASE KTR1"/>
    <property type="match status" value="1"/>
</dbReference>
<comment type="similarity">
    <text evidence="1">Belongs to the glycosyltransferase 15 family.</text>
</comment>
<dbReference type="AlphaFoldDB" id="A0A0M0JWR2"/>
<sequence length="789" mass="88018">MSFNAFLRFMDQCQLVSKDVSKGEFQTVWVAVNAVDKATADEDEFNSKSALNRQEWLQVLVRCAILLHSKRDVSESVNELLTHNLLRLLPPAALQNSNAFRKRFCYLEAPTTVLESHRQSLFALYDAYAQVSHGMQDRLKDDSLMSIGEWLTFVRHVGLVESGQVTELAAKQIFLWSRIRTAKDLSGASEAKLRHITPTDFLEALVRLSLVVALPTDLELEEANAADAGEFLLAMQTHSPIEYQSFLSTHRPRHQDHDGSDYAAHALQPSERCLEHLIKLIVRTVQTNTSHSASKDILALDRTVVDSEAAKFLKRRQQNISLARFESNDALSKLNFSETLTSAAAKKMQTAAAIMIQLLLRARKARKEGKHSSYKDRDTQANLHMSVRLLYRNYNAAHRDDVLFLHAPGDVTLAQRQSILALCTPGTARFHELAAEHFALPDGHRAWAPPARWWYMRRFSVGYRHMIRFFAIGLWPTMEALGYEYVMRLDDDSYIWSPIRRSLSSTMDARGLDYVYRLASWERGHVQTMRDGFHELVRGYARRHALDLRWLLGPCDLANATTTAERAERFSFDHCGSMYAIYNNFFATRVSFWRRADVAAFLRFASESGTIYTQRYGDALWHAAALAMFMSPMRLALLDDFAYEHATRTVYHGVRLPNGKGPPCADEAADEPNGCLSYGGIALATGGAAAQPEAIERLSNLSLAALRCPEPDSLYRSACLYAPHGRLLGLFAMCAGAVLGAAMAAARGAVLGAATVGAMEVGLAAFTARVHSARVHSAMEVGLAARAAL</sequence>
<gene>
    <name evidence="4" type="ORF">Ctob_015099</name>
</gene>
<organism evidence="4 5">
    <name type="scientific">Chrysochromulina tobinii</name>
    <dbReference type="NCBI Taxonomy" id="1460289"/>
    <lineage>
        <taxon>Eukaryota</taxon>
        <taxon>Haptista</taxon>
        <taxon>Haptophyta</taxon>
        <taxon>Prymnesiophyceae</taxon>
        <taxon>Prymnesiales</taxon>
        <taxon>Chrysochromulinaceae</taxon>
        <taxon>Chrysochromulina</taxon>
    </lineage>
</organism>
<dbReference type="PANTHER" id="PTHR31121:SF6">
    <property type="entry name" value="ALPHA-1,2 MANNOSYLTRANSFERASE KTR1"/>
    <property type="match status" value="1"/>
</dbReference>
<protein>
    <submittedName>
        <fullName evidence="4">Uncharacterized protein</fullName>
    </submittedName>
</protein>
<keyword evidence="3" id="KW-0812">Transmembrane</keyword>
<keyword evidence="5" id="KW-1185">Reference proteome</keyword>
<proteinExistence type="inferred from homology"/>
<dbReference type="Proteomes" id="UP000037460">
    <property type="component" value="Unassembled WGS sequence"/>
</dbReference>
<evidence type="ECO:0000256" key="2">
    <source>
        <dbReference type="ARBA" id="ARBA00022679"/>
    </source>
</evidence>
<dbReference type="GO" id="GO:0016020">
    <property type="term" value="C:membrane"/>
    <property type="evidence" value="ECO:0007669"/>
    <property type="project" value="InterPro"/>
</dbReference>
<name>A0A0M0JWR2_9EUKA</name>
<dbReference type="EMBL" id="JWZX01002111">
    <property type="protein sequence ID" value="KOO30970.1"/>
    <property type="molecule type" value="Genomic_DNA"/>
</dbReference>
<evidence type="ECO:0000313" key="4">
    <source>
        <dbReference type="EMBL" id="KOO30970.1"/>
    </source>
</evidence>
<dbReference type="GO" id="GO:0006487">
    <property type="term" value="P:protein N-linked glycosylation"/>
    <property type="evidence" value="ECO:0007669"/>
    <property type="project" value="TreeGrafter"/>
</dbReference>
<dbReference type="GO" id="GO:0005794">
    <property type="term" value="C:Golgi apparatus"/>
    <property type="evidence" value="ECO:0007669"/>
    <property type="project" value="TreeGrafter"/>
</dbReference>
<dbReference type="GO" id="GO:0000032">
    <property type="term" value="P:cell wall mannoprotein biosynthetic process"/>
    <property type="evidence" value="ECO:0007669"/>
    <property type="project" value="TreeGrafter"/>
</dbReference>
<dbReference type="GO" id="GO:0000026">
    <property type="term" value="F:alpha-1,2-mannosyltransferase activity"/>
    <property type="evidence" value="ECO:0007669"/>
    <property type="project" value="TreeGrafter"/>
</dbReference>
<evidence type="ECO:0000256" key="3">
    <source>
        <dbReference type="SAM" id="Phobius"/>
    </source>
</evidence>
<evidence type="ECO:0000313" key="5">
    <source>
        <dbReference type="Proteomes" id="UP000037460"/>
    </source>
</evidence>
<dbReference type="PROSITE" id="PS50096">
    <property type="entry name" value="IQ"/>
    <property type="match status" value="1"/>
</dbReference>
<comment type="caution">
    <text evidence="4">The sequence shown here is derived from an EMBL/GenBank/DDBJ whole genome shotgun (WGS) entry which is preliminary data.</text>
</comment>
<accession>A0A0M0JWR2</accession>
<feature type="transmembrane region" description="Helical" evidence="3">
    <location>
        <begin position="727"/>
        <end position="746"/>
    </location>
</feature>
<keyword evidence="3" id="KW-0472">Membrane</keyword>
<dbReference type="InterPro" id="IPR029044">
    <property type="entry name" value="Nucleotide-diphossugar_trans"/>
</dbReference>
<reference evidence="5" key="1">
    <citation type="journal article" date="2015" name="PLoS Genet.">
        <title>Genome Sequence and Transcriptome Analyses of Chrysochromulina tobin: Metabolic Tools for Enhanced Algal Fitness in the Prominent Order Prymnesiales (Haptophyceae).</title>
        <authorList>
            <person name="Hovde B.T."/>
            <person name="Deodato C.R."/>
            <person name="Hunsperger H.M."/>
            <person name="Ryken S.A."/>
            <person name="Yost W."/>
            <person name="Jha R.K."/>
            <person name="Patterson J."/>
            <person name="Monnat R.J. Jr."/>
            <person name="Barlow S.B."/>
            <person name="Starkenburg S.R."/>
            <person name="Cattolico R.A."/>
        </authorList>
    </citation>
    <scope>NUCLEOTIDE SEQUENCE</scope>
    <source>
        <strain evidence="5">CCMP291</strain>
    </source>
</reference>
<dbReference type="InterPro" id="IPR002685">
    <property type="entry name" value="Glyco_trans_15"/>
</dbReference>
<keyword evidence="2" id="KW-0808">Transferase</keyword>
<dbReference type="Gene3D" id="3.90.550.10">
    <property type="entry name" value="Spore Coat Polysaccharide Biosynthesis Protein SpsA, Chain A"/>
    <property type="match status" value="1"/>
</dbReference>
<dbReference type="Pfam" id="PF01793">
    <property type="entry name" value="Glyco_transf_15"/>
    <property type="match status" value="1"/>
</dbReference>
<keyword evidence="3" id="KW-1133">Transmembrane helix</keyword>
<evidence type="ECO:0000256" key="1">
    <source>
        <dbReference type="ARBA" id="ARBA00007677"/>
    </source>
</evidence>